<feature type="region of interest" description="Disordered" evidence="1">
    <location>
        <begin position="142"/>
        <end position="169"/>
    </location>
</feature>
<dbReference type="OrthoDB" id="3535759at2"/>
<evidence type="ECO:0008006" key="4">
    <source>
        <dbReference type="Google" id="ProtNLM"/>
    </source>
</evidence>
<sequence>MDTHNNEAEAFEDSEAELADALELIVKEQYEQHINDELGSVPRPINFRTLQPGDLEVELLALNAWVDWLRHEYGLPAQIVPPMWHRHPELVWELSALRQYWLFSYDPQAKGNQAVMWHHEFAAARERLRDWVTISGTRLDRDRPTRVTPWPGGESEDWTEPDAGERPVSQRTNDFLDYVHEQVTTRVQNLEAASTTVVDENAGGF</sequence>
<gene>
    <name evidence="2" type="ORF">FB466_2051</name>
</gene>
<evidence type="ECO:0000313" key="2">
    <source>
        <dbReference type="EMBL" id="TQM61120.1"/>
    </source>
</evidence>
<evidence type="ECO:0000313" key="3">
    <source>
        <dbReference type="Proteomes" id="UP000318331"/>
    </source>
</evidence>
<dbReference type="RefSeq" id="WP_141918232.1">
    <property type="nucleotide sequence ID" value="NZ_BAAAYS010000016.1"/>
</dbReference>
<proteinExistence type="predicted"/>
<evidence type="ECO:0000256" key="1">
    <source>
        <dbReference type="SAM" id="MobiDB-lite"/>
    </source>
</evidence>
<protein>
    <recommendedName>
        <fullName evidence="4">DUF4913 domain-containing protein</fullName>
    </recommendedName>
</protein>
<dbReference type="Proteomes" id="UP000318331">
    <property type="component" value="Unassembled WGS sequence"/>
</dbReference>
<keyword evidence="3" id="KW-1185">Reference proteome</keyword>
<reference evidence="2 3" key="1">
    <citation type="submission" date="2019-06" db="EMBL/GenBank/DDBJ databases">
        <title>Sequencing the genomes of 1000 actinobacteria strains.</title>
        <authorList>
            <person name="Klenk H.-P."/>
        </authorList>
    </citation>
    <scope>NUCLEOTIDE SEQUENCE [LARGE SCALE GENOMIC DNA]</scope>
    <source>
        <strain evidence="2 3">DSM 18031</strain>
    </source>
</reference>
<accession>A0A543HS07</accession>
<dbReference type="EMBL" id="VFPN01000003">
    <property type="protein sequence ID" value="TQM61120.1"/>
    <property type="molecule type" value="Genomic_DNA"/>
</dbReference>
<name>A0A543HS07_9MICO</name>
<comment type="caution">
    <text evidence="2">The sequence shown here is derived from an EMBL/GenBank/DDBJ whole genome shotgun (WGS) entry which is preliminary data.</text>
</comment>
<organism evidence="2 3">
    <name type="scientific">Klugiella xanthotipulae</name>
    <dbReference type="NCBI Taxonomy" id="244735"/>
    <lineage>
        <taxon>Bacteria</taxon>
        <taxon>Bacillati</taxon>
        <taxon>Actinomycetota</taxon>
        <taxon>Actinomycetes</taxon>
        <taxon>Micrococcales</taxon>
        <taxon>Microbacteriaceae</taxon>
        <taxon>Klugiella</taxon>
    </lineage>
</organism>
<dbReference type="AlphaFoldDB" id="A0A543HS07"/>